<dbReference type="EMBL" id="BSDY01000010">
    <property type="protein sequence ID" value="GLI56814.1"/>
    <property type="molecule type" value="Genomic_DNA"/>
</dbReference>
<keyword evidence="1" id="KW-0732">Signal</keyword>
<keyword evidence="3" id="KW-1185">Reference proteome</keyword>
<accession>A0A9W6GKI2</accession>
<name>A0A9W6GKI2_9FUSO</name>
<reference evidence="2" key="1">
    <citation type="submission" date="2022-12" db="EMBL/GenBank/DDBJ databases">
        <title>Reference genome sequencing for broad-spectrum identification of bacterial and archaeal isolates by mass spectrometry.</title>
        <authorList>
            <person name="Sekiguchi Y."/>
            <person name="Tourlousse D.M."/>
        </authorList>
    </citation>
    <scope>NUCLEOTIDE SEQUENCE</scope>
    <source>
        <strain evidence="2">10succ1</strain>
    </source>
</reference>
<organism evidence="2 3">
    <name type="scientific">Propionigenium maris DSM 9537</name>
    <dbReference type="NCBI Taxonomy" id="1123000"/>
    <lineage>
        <taxon>Bacteria</taxon>
        <taxon>Fusobacteriati</taxon>
        <taxon>Fusobacteriota</taxon>
        <taxon>Fusobacteriia</taxon>
        <taxon>Fusobacteriales</taxon>
        <taxon>Fusobacteriaceae</taxon>
        <taxon>Propionigenium</taxon>
    </lineage>
</organism>
<dbReference type="RefSeq" id="WP_281836188.1">
    <property type="nucleotide sequence ID" value="NZ_BSDY01000010.1"/>
</dbReference>
<dbReference type="PROSITE" id="PS51257">
    <property type="entry name" value="PROKAR_LIPOPROTEIN"/>
    <property type="match status" value="1"/>
</dbReference>
<protein>
    <submittedName>
        <fullName evidence="2">Uncharacterized protein</fullName>
    </submittedName>
</protein>
<proteinExistence type="predicted"/>
<feature type="chain" id="PRO_5040859178" evidence="1">
    <location>
        <begin position="19"/>
        <end position="105"/>
    </location>
</feature>
<evidence type="ECO:0000313" key="2">
    <source>
        <dbReference type="EMBL" id="GLI56814.1"/>
    </source>
</evidence>
<gene>
    <name evidence="2" type="ORF">PM10SUCC1_23280</name>
</gene>
<feature type="signal peptide" evidence="1">
    <location>
        <begin position="1"/>
        <end position="18"/>
    </location>
</feature>
<evidence type="ECO:0000313" key="3">
    <source>
        <dbReference type="Proteomes" id="UP001144471"/>
    </source>
</evidence>
<dbReference type="AlphaFoldDB" id="A0A9W6GKI2"/>
<evidence type="ECO:0000256" key="1">
    <source>
        <dbReference type="SAM" id="SignalP"/>
    </source>
</evidence>
<comment type="caution">
    <text evidence="2">The sequence shown here is derived from an EMBL/GenBank/DDBJ whole genome shotgun (WGS) entry which is preliminary data.</text>
</comment>
<dbReference type="Proteomes" id="UP001144471">
    <property type="component" value="Unassembled WGS sequence"/>
</dbReference>
<sequence>MKKLLFLILTCLALTACSSTDTIEREAHSFNYAGVLEPIEMSIWQYGTHTLTTDEGNFYAVKSDTIDLNEYNNKSVQVEGEVIDGYPVDNGPEFLDIKSIQVMNK</sequence>